<evidence type="ECO:0000313" key="3">
    <source>
        <dbReference type="EMBL" id="TPX13397.1"/>
    </source>
</evidence>
<feature type="compositionally biased region" description="Polar residues" evidence="1">
    <location>
        <begin position="19"/>
        <end position="35"/>
    </location>
</feature>
<dbReference type="SUPFAM" id="SSF56112">
    <property type="entry name" value="Protein kinase-like (PK-like)"/>
    <property type="match status" value="1"/>
</dbReference>
<sequence>MMSLVEPPAPRPRTPIKTPDSSDSGYESLLSQAASIQLRDSRTSRAAPGHAPPASSHVARGAPAEAGLAGRRATGFNGLYSFDKPGVCIKDYVEVQNRIDEGLMSSLKRSEGPPVSLRLGILGKSLQDARPHLIIFCSKKQAKRAEAFLKKTRIKKLLESEDLTAGPLRVIVCDQAPTLTVFAEYRKIHIATSGDWVSSGSSSCGLPIRIYSSGTGQFRKSTLGGIIRVIMSDGSSDIFGITAGHPFEQYRDSGVEPGSGSDSDDSDSSSISGSNGSVQSITHETSNAWEFQGFHECQAILSPVSTQCRDVQDHYWDWTLIKLREWQPNRVRHGNGWQTLTEPAKDFRQRALYRKVEMLSASSGPVPGSLHFAGSKLCISPGKMSIETFIFEPEELGAIENGDSGSWVVDLQTREVYGHIVAADCFGGAYVVPIDALFRDIKQRLEAASVELPSYYNSLPCAFEDFRTFVQDSQQQGEYGDGTPATYVSPQNLAEYWTTDMIERSLELDSQRREGKGAIDPLKGSYMVVFSILAYISKVGHPATSYIIRFIAMGEDDSALPFQSMPSALVGLPYCSQIYADFSAVQWMFHPLIIQQRDAPRGYLDLRTGRILAAKSLGKPPESVSITDEEVVISKTRSESGKITVILKSYSKDIRAFRHDLDTWSLIQKLKQPDQHILSIIDAFNIETPSGETKILVTERPELGTLLDLFRQNSPPYTQEDVRIFWNSILSLLSTVNGVHRQMQSNLHLRFCDLLSPSDIFVFTESNSSSGSGYRLKLNMLAGNRFRTGKAAVSAPYHERGPYYAPEFTYDGPSQDDSPADIWSLGCLAVETASWLIGGERGRIDFQNARKHEIDGFPKSLGEQLGNCFHDGENTLNSVRDVYKLATKYSRRSDDITSKIVGVFLRGALAGSPARRFPARQLQMSVQMILDDEIEGIASSRRSSTCREDTLDMKHRVSTSYFSGPRSHASSRTSIVSAQYVANSHSVAVRPQSPPSSIAQKGVRETSIYSVGSQEKGIPPSRQLLFNRHEKEGATFSQARFPFLAPQGVERNAPLSSLSISSNSEPIDSGIALSAGRAGTPGYQLYPHITLTQVMMWIDEKKKASRGSVRGFRQGQISLPGQDLALKALSNRDIIFLVDNSTTMQAYKGEVIDTFHALAYLAKQVDSDGIEVFLSSRPDSRLQARNTSSLVKYVQSHFSPGRLEFGLGPCLQKVAGDVLSTSNQGRKSSKAKGKSLYILTDGVWDHSDTGVIRNSIHLLGAEIKRRKLNRTDIMIQFIRFGDSTAAAQRLQLLDDDLSIADYDIVDTKSCKDNVWSMLVGSIAESMDVTKNESDDERIGDIGIDS</sequence>
<reference evidence="3 4" key="1">
    <citation type="submission" date="2019-06" db="EMBL/GenBank/DDBJ databases">
        <title>Draft genome sequence of the filamentous fungus Phialemoniopsis curvata isolated from diesel fuel.</title>
        <authorList>
            <person name="Varaljay V.A."/>
            <person name="Lyon W.J."/>
            <person name="Crouch A.L."/>
            <person name="Drake C.E."/>
            <person name="Hollomon J.M."/>
            <person name="Nadeau L.J."/>
            <person name="Nunn H.S."/>
            <person name="Stevenson B.S."/>
            <person name="Bojanowski C.L."/>
            <person name="Crookes-Goodson W.J."/>
        </authorList>
    </citation>
    <scope>NUCLEOTIDE SEQUENCE [LARGE SCALE GENOMIC DNA]</scope>
    <source>
        <strain evidence="3 4">D216</strain>
    </source>
</reference>
<dbReference type="InParanoid" id="A0A507B0Z2"/>
<proteinExistence type="predicted"/>
<dbReference type="PANTHER" id="PTHR34706">
    <property type="entry name" value="SLR1338 PROTEIN"/>
    <property type="match status" value="1"/>
</dbReference>
<dbReference type="Gene3D" id="3.30.200.20">
    <property type="entry name" value="Phosphorylase Kinase, domain 1"/>
    <property type="match status" value="1"/>
</dbReference>
<feature type="compositionally biased region" description="Low complexity" evidence="1">
    <location>
        <begin position="268"/>
        <end position="277"/>
    </location>
</feature>
<dbReference type="InterPro" id="IPR011009">
    <property type="entry name" value="Kinase-like_dom_sf"/>
</dbReference>
<dbReference type="EMBL" id="SKBQ01000034">
    <property type="protein sequence ID" value="TPX13397.1"/>
    <property type="molecule type" value="Genomic_DNA"/>
</dbReference>
<feature type="region of interest" description="Disordered" evidence="1">
    <location>
        <begin position="1"/>
        <end position="63"/>
    </location>
</feature>
<dbReference type="GO" id="GO:0005524">
    <property type="term" value="F:ATP binding"/>
    <property type="evidence" value="ECO:0007669"/>
    <property type="project" value="InterPro"/>
</dbReference>
<dbReference type="STRING" id="1093900.A0A507B0Z2"/>
<dbReference type="GO" id="GO:0004672">
    <property type="term" value="F:protein kinase activity"/>
    <property type="evidence" value="ECO:0007669"/>
    <property type="project" value="InterPro"/>
</dbReference>
<dbReference type="PANTHER" id="PTHR34706:SF1">
    <property type="entry name" value="VWFA DOMAIN-CONTAINING PROTEIN"/>
    <property type="match status" value="1"/>
</dbReference>
<organism evidence="3 4">
    <name type="scientific">Thyridium curvatum</name>
    <dbReference type="NCBI Taxonomy" id="1093900"/>
    <lineage>
        <taxon>Eukaryota</taxon>
        <taxon>Fungi</taxon>
        <taxon>Dikarya</taxon>
        <taxon>Ascomycota</taxon>
        <taxon>Pezizomycotina</taxon>
        <taxon>Sordariomycetes</taxon>
        <taxon>Sordariomycetidae</taxon>
        <taxon>Thyridiales</taxon>
        <taxon>Thyridiaceae</taxon>
        <taxon>Thyridium</taxon>
    </lineage>
</organism>
<comment type="caution">
    <text evidence="3">The sequence shown here is derived from an EMBL/GenBank/DDBJ whole genome shotgun (WGS) entry which is preliminary data.</text>
</comment>
<feature type="domain" description="Protein kinase" evidence="2">
    <location>
        <begin position="533"/>
        <end position="930"/>
    </location>
</feature>
<feature type="compositionally biased region" description="Low complexity" evidence="1">
    <location>
        <begin position="44"/>
        <end position="59"/>
    </location>
</feature>
<dbReference type="Proteomes" id="UP000319257">
    <property type="component" value="Unassembled WGS sequence"/>
</dbReference>
<evidence type="ECO:0000259" key="2">
    <source>
        <dbReference type="PROSITE" id="PS50011"/>
    </source>
</evidence>
<dbReference type="Gene3D" id="1.10.510.10">
    <property type="entry name" value="Transferase(Phosphotransferase) domain 1"/>
    <property type="match status" value="1"/>
</dbReference>
<accession>A0A507B0Z2</accession>
<protein>
    <recommendedName>
        <fullName evidence="2">Protein kinase domain-containing protein</fullName>
    </recommendedName>
</protein>
<feature type="region of interest" description="Disordered" evidence="1">
    <location>
        <begin position="250"/>
        <end position="279"/>
    </location>
</feature>
<name>A0A507B0Z2_9PEZI</name>
<dbReference type="OrthoDB" id="5865767at2759"/>
<dbReference type="PROSITE" id="PS50011">
    <property type="entry name" value="PROTEIN_KINASE_DOM"/>
    <property type="match status" value="1"/>
</dbReference>
<keyword evidence="4" id="KW-1185">Reference proteome</keyword>
<dbReference type="InterPro" id="IPR000719">
    <property type="entry name" value="Prot_kinase_dom"/>
</dbReference>
<dbReference type="GeneID" id="41973574"/>
<evidence type="ECO:0000313" key="4">
    <source>
        <dbReference type="Proteomes" id="UP000319257"/>
    </source>
</evidence>
<evidence type="ECO:0000256" key="1">
    <source>
        <dbReference type="SAM" id="MobiDB-lite"/>
    </source>
</evidence>
<gene>
    <name evidence="3" type="ORF">E0L32_006127</name>
</gene>
<dbReference type="RefSeq" id="XP_030995108.1">
    <property type="nucleotide sequence ID" value="XM_031140726.1"/>
</dbReference>